<dbReference type="AlphaFoldDB" id="A0A4Y2CNQ0"/>
<evidence type="ECO:0000256" key="1">
    <source>
        <dbReference type="SAM" id="MobiDB-lite"/>
    </source>
</evidence>
<comment type="caution">
    <text evidence="2">The sequence shown here is derived from an EMBL/GenBank/DDBJ whole genome shotgun (WGS) entry which is preliminary data.</text>
</comment>
<name>A0A4Y2CNQ0_ARAVE</name>
<organism evidence="2 3">
    <name type="scientific">Araneus ventricosus</name>
    <name type="common">Orbweaver spider</name>
    <name type="synonym">Epeira ventricosa</name>
    <dbReference type="NCBI Taxonomy" id="182803"/>
    <lineage>
        <taxon>Eukaryota</taxon>
        <taxon>Metazoa</taxon>
        <taxon>Ecdysozoa</taxon>
        <taxon>Arthropoda</taxon>
        <taxon>Chelicerata</taxon>
        <taxon>Arachnida</taxon>
        <taxon>Araneae</taxon>
        <taxon>Araneomorphae</taxon>
        <taxon>Entelegynae</taxon>
        <taxon>Araneoidea</taxon>
        <taxon>Araneidae</taxon>
        <taxon>Araneus</taxon>
    </lineage>
</organism>
<evidence type="ECO:0000313" key="2">
    <source>
        <dbReference type="EMBL" id="GBM06051.1"/>
    </source>
</evidence>
<evidence type="ECO:0000313" key="3">
    <source>
        <dbReference type="Proteomes" id="UP000499080"/>
    </source>
</evidence>
<protein>
    <submittedName>
        <fullName evidence="2">Uncharacterized protein</fullName>
    </submittedName>
</protein>
<accession>A0A4Y2CNQ0</accession>
<feature type="region of interest" description="Disordered" evidence="1">
    <location>
        <begin position="1"/>
        <end position="23"/>
    </location>
</feature>
<gene>
    <name evidence="2" type="ORF">AVEN_49432_1</name>
</gene>
<dbReference type="EMBL" id="BGPR01000222">
    <property type="protein sequence ID" value="GBM06051.1"/>
    <property type="molecule type" value="Genomic_DNA"/>
</dbReference>
<dbReference type="Proteomes" id="UP000499080">
    <property type="component" value="Unassembled WGS sequence"/>
</dbReference>
<sequence>MDARRGGPAKAEGDHRLAKECHGGKGDCSWPIKLVFLGGPGEVREQEGYWAVDGRSQYIRIVGEPIRAHPLWWVEARWESVLAGTAKGVFLIY</sequence>
<proteinExistence type="predicted"/>
<keyword evidence="3" id="KW-1185">Reference proteome</keyword>
<reference evidence="2 3" key="1">
    <citation type="journal article" date="2019" name="Sci. Rep.">
        <title>Orb-weaving spider Araneus ventricosus genome elucidates the spidroin gene catalogue.</title>
        <authorList>
            <person name="Kono N."/>
            <person name="Nakamura H."/>
            <person name="Ohtoshi R."/>
            <person name="Moran D.A.P."/>
            <person name="Shinohara A."/>
            <person name="Yoshida Y."/>
            <person name="Fujiwara M."/>
            <person name="Mori M."/>
            <person name="Tomita M."/>
            <person name="Arakawa K."/>
        </authorList>
    </citation>
    <scope>NUCLEOTIDE SEQUENCE [LARGE SCALE GENOMIC DNA]</scope>
</reference>